<name>A0A7I8ILB9_SPIIN</name>
<accession>A0A7I8ILB9</accession>
<gene>
    <name evidence="1" type="ORF">SI7747_04005046</name>
</gene>
<dbReference type="EMBL" id="LR743591">
    <property type="protein sequence ID" value="CAA2618879.1"/>
    <property type="molecule type" value="Genomic_DNA"/>
</dbReference>
<dbReference type="Proteomes" id="UP001189122">
    <property type="component" value="Unassembled WGS sequence"/>
</dbReference>
<evidence type="ECO:0000313" key="2">
    <source>
        <dbReference type="Proteomes" id="UP001189122"/>
    </source>
</evidence>
<sequence>MASVFLFCPSLDLLPFALPSMSQ</sequence>
<proteinExistence type="predicted"/>
<keyword evidence="2" id="KW-1185">Reference proteome</keyword>
<protein>
    <submittedName>
        <fullName evidence="1">Uncharacterized protein</fullName>
    </submittedName>
</protein>
<organism evidence="1">
    <name type="scientific">Spirodela intermedia</name>
    <name type="common">Intermediate duckweed</name>
    <dbReference type="NCBI Taxonomy" id="51605"/>
    <lineage>
        <taxon>Eukaryota</taxon>
        <taxon>Viridiplantae</taxon>
        <taxon>Streptophyta</taxon>
        <taxon>Embryophyta</taxon>
        <taxon>Tracheophyta</taxon>
        <taxon>Spermatophyta</taxon>
        <taxon>Magnoliopsida</taxon>
        <taxon>Liliopsida</taxon>
        <taxon>Araceae</taxon>
        <taxon>Lemnoideae</taxon>
        <taxon>Spirodela</taxon>
    </lineage>
</organism>
<evidence type="ECO:0000313" key="1">
    <source>
        <dbReference type="EMBL" id="CAA2618879.1"/>
    </source>
</evidence>
<dbReference type="AlphaFoldDB" id="A0A7I8ILB9"/>
<reference evidence="1 2" key="1">
    <citation type="submission" date="2019-12" db="EMBL/GenBank/DDBJ databases">
        <authorList>
            <person name="Scholz U."/>
            <person name="Mascher M."/>
            <person name="Fiebig A."/>
        </authorList>
    </citation>
    <scope>NUCLEOTIDE SEQUENCE</scope>
</reference>
<dbReference type="EMBL" id="CACRZD030000004">
    <property type="protein sequence ID" value="CAA6658602.1"/>
    <property type="molecule type" value="Genomic_DNA"/>
</dbReference>